<organism evidence="33">
    <name type="scientific">Culex pipiens</name>
    <name type="common">House mosquito</name>
    <dbReference type="NCBI Taxonomy" id="7175"/>
    <lineage>
        <taxon>Eukaryota</taxon>
        <taxon>Metazoa</taxon>
        <taxon>Ecdysozoa</taxon>
        <taxon>Arthropoda</taxon>
        <taxon>Hexapoda</taxon>
        <taxon>Insecta</taxon>
        <taxon>Pterygota</taxon>
        <taxon>Neoptera</taxon>
        <taxon>Endopterygota</taxon>
        <taxon>Diptera</taxon>
        <taxon>Nematocera</taxon>
        <taxon>Culicoidea</taxon>
        <taxon>Culicidae</taxon>
        <taxon>Culicinae</taxon>
        <taxon>Culicini</taxon>
        <taxon>Culex</taxon>
        <taxon>Culex</taxon>
    </lineage>
</organism>
<dbReference type="PANTHER" id="PTHR10408">
    <property type="entry name" value="STEROL O-ACYLTRANSFERASE"/>
    <property type="match status" value="1"/>
</dbReference>
<evidence type="ECO:0000256" key="17">
    <source>
        <dbReference type="ARBA" id="ARBA00023610"/>
    </source>
</evidence>
<comment type="catalytic activity">
    <reaction evidence="2">
        <text>all-trans-retinol + an acyl-CoA = an all-trans-retinyl ester + CoA</text>
        <dbReference type="Rhea" id="RHEA:11488"/>
        <dbReference type="ChEBI" id="CHEBI:17336"/>
        <dbReference type="ChEBI" id="CHEBI:57287"/>
        <dbReference type="ChEBI" id="CHEBI:58342"/>
        <dbReference type="ChEBI" id="CHEBI:63410"/>
        <dbReference type="EC" id="2.3.1.76"/>
    </reaction>
    <physiologicalReaction direction="left-to-right" evidence="2">
        <dbReference type="Rhea" id="RHEA:11489"/>
    </physiologicalReaction>
</comment>
<comment type="subcellular location">
    <subcellularLocation>
        <location evidence="8 29">Endoplasmic reticulum membrane</location>
        <topology evidence="8 29">Multi-pass membrane protein</topology>
    </subcellularLocation>
</comment>
<comment type="catalytic activity">
    <reaction evidence="27">
        <text>1-(9Z-octadecenoyl)-glycerol + (9Z)-octadecenoyl-CoA = 1,2-di-(9Z-octadecenoyl)-glycerol + CoA</text>
        <dbReference type="Rhea" id="RHEA:37915"/>
        <dbReference type="ChEBI" id="CHEBI:52323"/>
        <dbReference type="ChEBI" id="CHEBI:57287"/>
        <dbReference type="ChEBI" id="CHEBI:57387"/>
        <dbReference type="ChEBI" id="CHEBI:75342"/>
    </reaction>
    <physiologicalReaction direction="left-to-right" evidence="27">
        <dbReference type="Rhea" id="RHEA:37916"/>
    </physiologicalReaction>
</comment>
<comment type="catalytic activity">
    <reaction evidence="6">
        <text>1,2-di-(9Z-octadecenoyl)-sn-glycerol + hexadecanoyl-CoA = 1,2-di-(9Z)-octadecenoyl-3-hexadecanoyl-sn-glycerol + CoA</text>
        <dbReference type="Rhea" id="RHEA:38163"/>
        <dbReference type="ChEBI" id="CHEBI:52333"/>
        <dbReference type="ChEBI" id="CHEBI:57287"/>
        <dbReference type="ChEBI" id="CHEBI:57379"/>
        <dbReference type="ChEBI" id="CHEBI:75583"/>
    </reaction>
    <physiologicalReaction direction="left-to-right" evidence="6">
        <dbReference type="Rhea" id="RHEA:38164"/>
    </physiologicalReaction>
</comment>
<comment type="catalytic activity">
    <reaction evidence="4">
        <text>hexadecane-1,2-diol + 2 hexadecanoyl-CoA = 1,2-O,O-dihexadecanoyl-1,2-hexadecanediol + 2 CoA</text>
        <dbReference type="Rhea" id="RHEA:38211"/>
        <dbReference type="ChEBI" id="CHEBI:57287"/>
        <dbReference type="ChEBI" id="CHEBI:57379"/>
        <dbReference type="ChEBI" id="CHEBI:75586"/>
        <dbReference type="ChEBI" id="CHEBI:75608"/>
    </reaction>
    <physiologicalReaction direction="left-to-right" evidence="4">
        <dbReference type="Rhea" id="RHEA:38212"/>
    </physiologicalReaction>
</comment>
<evidence type="ECO:0000256" key="29">
    <source>
        <dbReference type="PIRNR" id="PIRNR000439"/>
    </source>
</evidence>
<feature type="transmembrane region" description="Helical" evidence="32">
    <location>
        <begin position="293"/>
        <end position="314"/>
    </location>
</feature>
<comment type="catalytic activity">
    <reaction evidence="22">
        <text>2-(9Z-octadecenoyl)-glycerol + (9Z)-octadecenoyl-CoA = 1,2-di-(9Z-octadecenoyl)-sn-glycerol + CoA</text>
        <dbReference type="Rhea" id="RHEA:37911"/>
        <dbReference type="ChEBI" id="CHEBI:52333"/>
        <dbReference type="ChEBI" id="CHEBI:57287"/>
        <dbReference type="ChEBI" id="CHEBI:57387"/>
        <dbReference type="ChEBI" id="CHEBI:73990"/>
    </reaction>
    <physiologicalReaction direction="left-to-right" evidence="22">
        <dbReference type="Rhea" id="RHEA:37912"/>
    </physiologicalReaction>
</comment>
<evidence type="ECO:0000256" key="11">
    <source>
        <dbReference type="ARBA" id="ARBA00022679"/>
    </source>
</evidence>
<evidence type="ECO:0000256" key="20">
    <source>
        <dbReference type="ARBA" id="ARBA00047807"/>
    </source>
</evidence>
<evidence type="ECO:0000256" key="9">
    <source>
        <dbReference type="ARBA" id="ARBA00005175"/>
    </source>
</evidence>
<evidence type="ECO:0000256" key="4">
    <source>
        <dbReference type="ARBA" id="ARBA00001118"/>
    </source>
</evidence>
<evidence type="ECO:0000256" key="25">
    <source>
        <dbReference type="ARBA" id="ARBA00048728"/>
    </source>
</evidence>
<dbReference type="GO" id="GO:0050252">
    <property type="term" value="F:retinol O-fatty-acyltransferase activity"/>
    <property type="evidence" value="ECO:0007669"/>
    <property type="project" value="UniProtKB-EC"/>
</dbReference>
<keyword evidence="14 32" id="KW-1133">Transmembrane helix</keyword>
<feature type="transmembrane region" description="Helical" evidence="32">
    <location>
        <begin position="470"/>
        <end position="488"/>
    </location>
</feature>
<evidence type="ECO:0000256" key="13">
    <source>
        <dbReference type="ARBA" id="ARBA00022824"/>
    </source>
</evidence>
<comment type="catalytic activity">
    <reaction evidence="7">
        <text>all-trans-retinol + hexadecanoyl-CoA = all-trans-retinyl hexadecanoate + CoA</text>
        <dbReference type="Rhea" id="RHEA:38175"/>
        <dbReference type="ChEBI" id="CHEBI:17336"/>
        <dbReference type="ChEBI" id="CHEBI:17616"/>
        <dbReference type="ChEBI" id="CHEBI:57287"/>
        <dbReference type="ChEBI" id="CHEBI:57379"/>
    </reaction>
    <physiologicalReaction direction="left-to-right" evidence="7">
        <dbReference type="Rhea" id="RHEA:38176"/>
    </physiologicalReaction>
</comment>
<comment type="similarity">
    <text evidence="10 29">Belongs to the membrane-bound acyltransferase family. Sterol o-acyltransferase subfamily.</text>
</comment>
<keyword evidence="11 29" id="KW-0808">Transferase</keyword>
<evidence type="ECO:0000313" key="33">
    <source>
        <dbReference type="EMBL" id="CAG6457897.1"/>
    </source>
</evidence>
<evidence type="ECO:0000256" key="31">
    <source>
        <dbReference type="SAM" id="MobiDB-lite"/>
    </source>
</evidence>
<dbReference type="PIRSF" id="PIRSF500231">
    <property type="entry name" value="Oat_dag"/>
    <property type="match status" value="1"/>
</dbReference>
<feature type="compositionally biased region" description="Basic and acidic residues" evidence="31">
    <location>
        <begin position="121"/>
        <end position="130"/>
    </location>
</feature>
<dbReference type="GO" id="GO:0005789">
    <property type="term" value="C:endoplasmic reticulum membrane"/>
    <property type="evidence" value="ECO:0007669"/>
    <property type="project" value="UniProtKB-SubCell"/>
</dbReference>
<dbReference type="GO" id="GO:0004144">
    <property type="term" value="F:diacylglycerol O-acyltransferase activity"/>
    <property type="evidence" value="ECO:0007669"/>
    <property type="project" value="UniProtKB-EC"/>
</dbReference>
<comment type="catalytic activity">
    <reaction evidence="23">
        <text>1-octadecanoyl-2-(5Z,8Z,11Z,14Z-eicosatetraenoyl)-sn-glycerol + (9Z)-octadecenoyl-CoA = 1-octadecanoyl-2-(5Z,8Z,11Z,14Z)-eicosatetraenoyl-3-(9Z)-octadecenoyl-sn-glycerol + CoA</text>
        <dbReference type="Rhea" id="RHEA:38307"/>
        <dbReference type="ChEBI" id="CHEBI:57287"/>
        <dbReference type="ChEBI" id="CHEBI:57387"/>
        <dbReference type="ChEBI" id="CHEBI:75728"/>
        <dbReference type="ChEBI" id="CHEBI:75729"/>
    </reaction>
    <physiologicalReaction direction="left-to-right" evidence="23">
        <dbReference type="Rhea" id="RHEA:38308"/>
    </physiologicalReaction>
</comment>
<evidence type="ECO:0000256" key="12">
    <source>
        <dbReference type="ARBA" id="ARBA00022692"/>
    </source>
</evidence>
<comment type="pathway">
    <text evidence="9">Lipid metabolism; glycerolipid metabolism.</text>
</comment>
<comment type="subunit">
    <text evidence="17">Homodimer or homotetramer; both forms have similar enzymatic activities.</text>
</comment>
<feature type="transmembrane region" description="Helical" evidence="32">
    <location>
        <begin position="593"/>
        <end position="614"/>
    </location>
</feature>
<dbReference type="PANTHER" id="PTHR10408:SF7">
    <property type="entry name" value="DIACYLGLYCEROL O-ACYLTRANSFERASE 1"/>
    <property type="match status" value="1"/>
</dbReference>
<comment type="catalytic activity">
    <reaction evidence="21">
        <text>2,3-di-(9Z)-octadecenoyl-sn-glycerol + (9Z)-octadecenoyl-CoA = 1,2,3-tri-(9Z-octadecenoyl)-glycerol + CoA</text>
        <dbReference type="Rhea" id="RHEA:38439"/>
        <dbReference type="ChEBI" id="CHEBI:53753"/>
        <dbReference type="ChEBI" id="CHEBI:57287"/>
        <dbReference type="ChEBI" id="CHEBI:57387"/>
        <dbReference type="ChEBI" id="CHEBI:75824"/>
    </reaction>
    <physiologicalReaction direction="left-to-right" evidence="21">
        <dbReference type="Rhea" id="RHEA:38440"/>
    </physiologicalReaction>
</comment>
<sequence length="632" mass="73244">MSHESEEEKVSHEPEGRKIRNRRTQSVTRAEETPTKDTQQQNLQPDQPTQQINKPKSGRKSRKKSKMSPESKEKIRNEQTPSVTKAEDINVNETRQPTDKLTDKPDQQTKEHSPKTMTETKMSHESEEKKIRYRRTQSVTRAEEITTKTTKQRKLQPDKPCHQPRDSLFSWSSGFGNFTGLVNWGFLLLTMGGFRLVLENLIKYGIRVDPVQWFVVLTGKGEGEGYPSLALVLYSVIPVVLCLVVEKCLAKDTHLLFGISTTTLENVGMVVHVINIIVVVLIPMVFIHVRGHTFSLVGAMAVCFLYCILFLKLWSYVQVNMWCRANLKQRGPRKLRRQSVSIGVIQNEREHNGSNGTNGTANGFRPNSDSKDKAIPDLVLYPNNLHLKDLLYFLLAPTLCYELNFPRTSRIRKRFLIKRLLEVVIGWHIVMGLFQQWMIPSVRNSLIPFSNMDLTKTSERLLKLAIPNHLMWLCFFYLTFHSFLNLMGEVLHFADRKFYNDWWNANNIDIFWRNWNMPVHNWCVRHLYLPMLDLGCPKQAATVTVFFFSAFFHEYLVSVPLKTFKIWAFMGMMAQIPLSFVSKFMERNYGPRLGNTVVWASIILGQPLAIMMYYHDYMITHYNDELLLNGAT</sequence>
<accession>A0A8D8ANV3</accession>
<evidence type="ECO:0000256" key="7">
    <source>
        <dbReference type="ARBA" id="ARBA00001764"/>
    </source>
</evidence>
<feature type="compositionally biased region" description="Basic residues" evidence="31">
    <location>
        <begin position="56"/>
        <end position="66"/>
    </location>
</feature>
<feature type="transmembrane region" description="Helical" evidence="32">
    <location>
        <begin position="266"/>
        <end position="287"/>
    </location>
</feature>
<feature type="transmembrane region" description="Helical" evidence="32">
    <location>
        <begin position="420"/>
        <end position="439"/>
    </location>
</feature>
<keyword evidence="15 29" id="KW-0472">Membrane</keyword>
<evidence type="ECO:0000256" key="8">
    <source>
        <dbReference type="ARBA" id="ARBA00004477"/>
    </source>
</evidence>
<evidence type="ECO:0000256" key="26">
    <source>
        <dbReference type="ARBA" id="ARBA00048907"/>
    </source>
</evidence>
<comment type="catalytic activity">
    <reaction evidence="26">
        <text>hexadecan-1-ol + hexadecanoyl-CoA = hexadecyl hexadecanoate + CoA</text>
        <dbReference type="Rhea" id="RHEA:38167"/>
        <dbReference type="ChEBI" id="CHEBI:16125"/>
        <dbReference type="ChEBI" id="CHEBI:57287"/>
        <dbReference type="ChEBI" id="CHEBI:57379"/>
        <dbReference type="ChEBI" id="CHEBI:75584"/>
    </reaction>
    <physiologicalReaction direction="left-to-right" evidence="26">
        <dbReference type="Rhea" id="RHEA:38168"/>
    </physiologicalReaction>
</comment>
<evidence type="ECO:0000256" key="14">
    <source>
        <dbReference type="ARBA" id="ARBA00022989"/>
    </source>
</evidence>
<evidence type="ECO:0000256" key="16">
    <source>
        <dbReference type="ARBA" id="ARBA00023315"/>
    </source>
</evidence>
<dbReference type="UniPathway" id="UPA00230"/>
<dbReference type="PIRSF" id="PIRSF000439">
    <property type="entry name" value="Oat_ACAT_DAG_ARE"/>
    <property type="match status" value="1"/>
</dbReference>
<evidence type="ECO:0000256" key="2">
    <source>
        <dbReference type="ARBA" id="ARBA00000633"/>
    </source>
</evidence>
<evidence type="ECO:0000256" key="24">
    <source>
        <dbReference type="ARBA" id="ARBA00048634"/>
    </source>
</evidence>
<feature type="compositionally biased region" description="Basic and acidic residues" evidence="31">
    <location>
        <begin position="96"/>
        <end position="114"/>
    </location>
</feature>
<dbReference type="Pfam" id="PF03062">
    <property type="entry name" value="MBOAT"/>
    <property type="match status" value="1"/>
</dbReference>
<feature type="compositionally biased region" description="Basic and acidic residues" evidence="31">
    <location>
        <begin position="67"/>
        <end position="77"/>
    </location>
</feature>
<evidence type="ECO:0000256" key="10">
    <source>
        <dbReference type="ARBA" id="ARBA00009010"/>
    </source>
</evidence>
<keyword evidence="16 29" id="KW-0012">Acyltransferase</keyword>
<comment type="catalytic activity">
    <reaction evidence="3">
        <text>13-cis-retinol + hexadecanoyl-CoA = 13-cis-retinyl hexadecanoate + CoA</text>
        <dbReference type="Rhea" id="RHEA:55296"/>
        <dbReference type="ChEBI" id="CHEBI:45479"/>
        <dbReference type="ChEBI" id="CHEBI:57287"/>
        <dbReference type="ChEBI" id="CHEBI:57379"/>
        <dbReference type="ChEBI" id="CHEBI:138722"/>
    </reaction>
    <physiologicalReaction direction="left-to-right" evidence="3">
        <dbReference type="Rhea" id="RHEA:55297"/>
    </physiologicalReaction>
</comment>
<feature type="compositionally biased region" description="Basic and acidic residues" evidence="31">
    <location>
        <begin position="1"/>
        <end position="18"/>
    </location>
</feature>
<keyword evidence="13 29" id="KW-0256">Endoplasmic reticulum</keyword>
<comment type="catalytic activity">
    <reaction evidence="1">
        <text>hexadecane-1,2-diol + hexadecanoyl-CoA = 2-hydroxyhexadecyl hexadecanoate + CoA</text>
        <dbReference type="Rhea" id="RHEA:38171"/>
        <dbReference type="ChEBI" id="CHEBI:57287"/>
        <dbReference type="ChEBI" id="CHEBI:57379"/>
        <dbReference type="ChEBI" id="CHEBI:75586"/>
        <dbReference type="ChEBI" id="CHEBI:75587"/>
    </reaction>
    <physiologicalReaction direction="left-to-right" evidence="1">
        <dbReference type="Rhea" id="RHEA:38172"/>
    </physiologicalReaction>
</comment>
<comment type="catalytic activity">
    <reaction evidence="20">
        <text>1-O-(9Z-octadecenyl)-glycerol + (9Z)-octadecenoyl-CoA = 1-O-(9Z-octadecyl)-3-(9Z-octadecenoyl)-glycerol + CoA</text>
        <dbReference type="Rhea" id="RHEA:55340"/>
        <dbReference type="ChEBI" id="CHEBI:34116"/>
        <dbReference type="ChEBI" id="CHEBI:57287"/>
        <dbReference type="ChEBI" id="CHEBI:57387"/>
        <dbReference type="ChEBI" id="CHEBI:197429"/>
    </reaction>
    <physiologicalReaction direction="left-to-right" evidence="20">
        <dbReference type="Rhea" id="RHEA:55341"/>
    </physiologicalReaction>
</comment>
<evidence type="ECO:0000256" key="32">
    <source>
        <dbReference type="SAM" id="Phobius"/>
    </source>
</evidence>
<feature type="region of interest" description="Disordered" evidence="31">
    <location>
        <begin position="1"/>
        <end position="161"/>
    </location>
</feature>
<feature type="transmembrane region" description="Helical" evidence="32">
    <location>
        <begin position="226"/>
        <end position="245"/>
    </location>
</feature>
<evidence type="ECO:0000256" key="5">
    <source>
        <dbReference type="ARBA" id="ARBA00001313"/>
    </source>
</evidence>
<evidence type="ECO:0000256" key="19">
    <source>
        <dbReference type="ARBA" id="ARBA00047609"/>
    </source>
</evidence>
<protein>
    <recommendedName>
        <fullName evidence="29">O-acyltransferase</fullName>
    </recommendedName>
</protein>
<feature type="transmembrane region" description="Helical" evidence="32">
    <location>
        <begin position="175"/>
        <end position="198"/>
    </location>
</feature>
<evidence type="ECO:0000256" key="6">
    <source>
        <dbReference type="ARBA" id="ARBA00001349"/>
    </source>
</evidence>
<name>A0A8D8ANV3_CULPI</name>
<dbReference type="InterPro" id="IPR014371">
    <property type="entry name" value="Oat_ACAT_DAG_ARE"/>
</dbReference>
<evidence type="ECO:0000256" key="1">
    <source>
        <dbReference type="ARBA" id="ARBA00000174"/>
    </source>
</evidence>
<evidence type="ECO:0000256" key="22">
    <source>
        <dbReference type="ARBA" id="ARBA00048135"/>
    </source>
</evidence>
<comment type="catalytic activity">
    <reaction evidence="25">
        <text>1,2-di-(9Z-octadecenoyl)-glycerol + (9Z)-octadecenoate + H(+) = 1,2,3-tri-(9Z-octadecenoyl)-glycerol + H2O</text>
        <dbReference type="Rhea" id="RHEA:38379"/>
        <dbReference type="ChEBI" id="CHEBI:15377"/>
        <dbReference type="ChEBI" id="CHEBI:15378"/>
        <dbReference type="ChEBI" id="CHEBI:30823"/>
        <dbReference type="ChEBI" id="CHEBI:52323"/>
        <dbReference type="ChEBI" id="CHEBI:53753"/>
    </reaction>
    <physiologicalReaction direction="left-to-right" evidence="25">
        <dbReference type="Rhea" id="RHEA:38380"/>
    </physiologicalReaction>
</comment>
<evidence type="ECO:0000256" key="27">
    <source>
        <dbReference type="ARBA" id="ARBA00049168"/>
    </source>
</evidence>
<evidence type="ECO:0000256" key="18">
    <source>
        <dbReference type="ARBA" id="ARBA00047367"/>
    </source>
</evidence>
<evidence type="ECO:0000256" key="15">
    <source>
        <dbReference type="ARBA" id="ARBA00023136"/>
    </source>
</evidence>
<dbReference type="InterPro" id="IPR004299">
    <property type="entry name" value="MBOAT_fam"/>
</dbReference>
<dbReference type="AlphaFoldDB" id="A0A8D8ANV3"/>
<comment type="catalytic activity">
    <reaction evidence="24">
        <text>an acyl-CoA + a 1,2-diacyl-sn-glycerol = a triacyl-sn-glycerol + CoA</text>
        <dbReference type="Rhea" id="RHEA:10868"/>
        <dbReference type="ChEBI" id="CHEBI:17815"/>
        <dbReference type="ChEBI" id="CHEBI:57287"/>
        <dbReference type="ChEBI" id="CHEBI:58342"/>
        <dbReference type="ChEBI" id="CHEBI:64615"/>
        <dbReference type="EC" id="2.3.1.20"/>
    </reaction>
    <physiologicalReaction direction="left-to-right" evidence="24">
        <dbReference type="Rhea" id="RHEA:10869"/>
    </physiologicalReaction>
</comment>
<proteinExistence type="inferred from homology"/>
<evidence type="ECO:0000256" key="28">
    <source>
        <dbReference type="ARBA" id="ARBA00049549"/>
    </source>
</evidence>
<feature type="compositionally biased region" description="Low complexity" evidence="31">
    <location>
        <begin position="37"/>
        <end position="55"/>
    </location>
</feature>
<comment type="catalytic activity">
    <reaction evidence="28">
        <text>1,3-di-(9Z-octadecenoyl)-glycerol + (9Z)-octadecenoyl-CoA = 1,2,3-tri-(9Z-octadecenoyl)-glycerol + CoA</text>
        <dbReference type="Rhea" id="RHEA:38435"/>
        <dbReference type="ChEBI" id="CHEBI:53753"/>
        <dbReference type="ChEBI" id="CHEBI:57287"/>
        <dbReference type="ChEBI" id="CHEBI:57387"/>
        <dbReference type="ChEBI" id="CHEBI:75735"/>
    </reaction>
    <physiologicalReaction direction="left-to-right" evidence="28">
        <dbReference type="Rhea" id="RHEA:38436"/>
    </physiologicalReaction>
</comment>
<dbReference type="InterPro" id="IPR027251">
    <property type="entry name" value="Diacylglycerol_acylTrfase1"/>
</dbReference>
<comment type="catalytic activity">
    <reaction evidence="19">
        <text>1-O-(9Z-octadecyl)-3-(9Z-octadecenoyl)-glycerol + (9Z)-octadecenoyl-CoA = 1-O-(9Z-octadecenyl)-2,3-di-(9Z-octadecenoyl)glycerol + CoA</text>
        <dbReference type="Rhea" id="RHEA:55344"/>
        <dbReference type="ChEBI" id="CHEBI:57287"/>
        <dbReference type="ChEBI" id="CHEBI:57387"/>
        <dbReference type="ChEBI" id="CHEBI:138735"/>
        <dbReference type="ChEBI" id="CHEBI:197429"/>
    </reaction>
    <physiologicalReaction direction="left-to-right" evidence="19">
        <dbReference type="Rhea" id="RHEA:55345"/>
    </physiologicalReaction>
</comment>
<dbReference type="EMBL" id="HBUE01033603">
    <property type="protein sequence ID" value="CAG6457897.1"/>
    <property type="molecule type" value="Transcribed_RNA"/>
</dbReference>
<keyword evidence="12 32" id="KW-0812">Transmembrane</keyword>
<comment type="catalytic activity">
    <reaction evidence="18">
        <text>1,2-di-(9Z-octadecenoyl)-sn-glycerol + (9Z)-octadecenoyl-CoA = 1,2,3-tri-(9Z-octadecenoyl)-glycerol + CoA</text>
        <dbReference type="Rhea" id="RHEA:38219"/>
        <dbReference type="ChEBI" id="CHEBI:52333"/>
        <dbReference type="ChEBI" id="CHEBI:53753"/>
        <dbReference type="ChEBI" id="CHEBI:57287"/>
        <dbReference type="ChEBI" id="CHEBI:57387"/>
    </reaction>
    <physiologicalReaction direction="left-to-right" evidence="18">
        <dbReference type="Rhea" id="RHEA:38220"/>
    </physiologicalReaction>
</comment>
<evidence type="ECO:0000256" key="21">
    <source>
        <dbReference type="ARBA" id="ARBA00048096"/>
    </source>
</evidence>
<evidence type="ECO:0000256" key="3">
    <source>
        <dbReference type="ARBA" id="ARBA00000895"/>
    </source>
</evidence>
<evidence type="ECO:0000256" key="23">
    <source>
        <dbReference type="ARBA" id="ARBA00048614"/>
    </source>
</evidence>
<comment type="catalytic activity">
    <reaction evidence="5">
        <text>2-(9Z-octadecenoyl)-glycerol + hexadecanoyl-CoA = 1-hexadecanoyl-2-(9Z-octadecenoyl)-sn-glycerol + CoA</text>
        <dbReference type="Rhea" id="RHEA:38071"/>
        <dbReference type="ChEBI" id="CHEBI:57287"/>
        <dbReference type="ChEBI" id="CHEBI:57379"/>
        <dbReference type="ChEBI" id="CHEBI:73990"/>
        <dbReference type="ChEBI" id="CHEBI:75466"/>
    </reaction>
    <physiologicalReaction direction="left-to-right" evidence="5">
        <dbReference type="Rhea" id="RHEA:38072"/>
    </physiologicalReaction>
</comment>
<reference evidence="33" key="1">
    <citation type="submission" date="2021-05" db="EMBL/GenBank/DDBJ databases">
        <authorList>
            <person name="Alioto T."/>
            <person name="Alioto T."/>
            <person name="Gomez Garrido J."/>
        </authorList>
    </citation>
    <scope>NUCLEOTIDE SEQUENCE</scope>
</reference>
<dbReference type="GO" id="GO:0019432">
    <property type="term" value="P:triglyceride biosynthetic process"/>
    <property type="evidence" value="ECO:0007669"/>
    <property type="project" value="InterPro"/>
</dbReference>
<evidence type="ECO:0000256" key="30">
    <source>
        <dbReference type="PIRSR" id="PIRSR000439-1"/>
    </source>
</evidence>
<feature type="active site" evidence="30">
    <location>
        <position position="553"/>
    </location>
</feature>